<evidence type="ECO:0000256" key="6">
    <source>
        <dbReference type="ARBA" id="ARBA00023180"/>
    </source>
</evidence>
<dbReference type="SUPFAM" id="SSF49842">
    <property type="entry name" value="TNF-like"/>
    <property type="match status" value="1"/>
</dbReference>
<dbReference type="PANTHER" id="PTHR15151:SF13">
    <property type="entry name" value="ECTODYSPLASIN-A"/>
    <property type="match status" value="1"/>
</dbReference>
<dbReference type="InterPro" id="IPR008983">
    <property type="entry name" value="Tumour_necrosis_fac-like_dom"/>
</dbReference>
<feature type="transmembrane region" description="Helical" evidence="8">
    <location>
        <begin position="25"/>
        <end position="47"/>
    </location>
</feature>
<proteinExistence type="inferred from homology"/>
<evidence type="ECO:0000313" key="13">
    <source>
        <dbReference type="RefSeq" id="XP_019641460.1"/>
    </source>
</evidence>
<accession>A0A6P4ZJM8</accession>
<keyword evidence="8" id="KW-0812">Transmembrane</keyword>
<dbReference type="OrthoDB" id="5947373at2759"/>
<evidence type="ECO:0000256" key="1">
    <source>
        <dbReference type="ARBA" id="ARBA00004613"/>
    </source>
</evidence>
<dbReference type="AlphaFoldDB" id="A0A6P4ZJM8"/>
<dbReference type="Proteomes" id="UP000515135">
    <property type="component" value="Unplaced"/>
</dbReference>
<dbReference type="PANTHER" id="PTHR15151">
    <property type="entry name" value="PROTEIN EIGER"/>
    <property type="match status" value="1"/>
</dbReference>
<protein>
    <submittedName>
        <fullName evidence="11 12">Uncharacterized protein LOC109482975 isoform X1</fullName>
    </submittedName>
</protein>
<dbReference type="GO" id="GO:0005125">
    <property type="term" value="F:cytokine activity"/>
    <property type="evidence" value="ECO:0007669"/>
    <property type="project" value="UniProtKB-KW"/>
</dbReference>
<feature type="compositionally biased region" description="Basic residues" evidence="7">
    <location>
        <begin position="116"/>
        <end position="131"/>
    </location>
</feature>
<evidence type="ECO:0000256" key="4">
    <source>
        <dbReference type="ARBA" id="ARBA00022525"/>
    </source>
</evidence>
<evidence type="ECO:0000313" key="11">
    <source>
        <dbReference type="RefSeq" id="XP_019641440.1"/>
    </source>
</evidence>
<keyword evidence="3" id="KW-0202">Cytokine</keyword>
<dbReference type="GO" id="GO:0016020">
    <property type="term" value="C:membrane"/>
    <property type="evidence" value="ECO:0007669"/>
    <property type="project" value="InterPro"/>
</dbReference>
<dbReference type="InterPro" id="IPR051748">
    <property type="entry name" value="TNF_Ligand_Superfamily"/>
</dbReference>
<dbReference type="Pfam" id="PF00229">
    <property type="entry name" value="TNF"/>
    <property type="match status" value="1"/>
</dbReference>
<keyword evidence="10" id="KW-1185">Reference proteome</keyword>
<gene>
    <name evidence="11 12 13" type="primary">LOC109482975</name>
</gene>
<dbReference type="GO" id="GO:0005615">
    <property type="term" value="C:extracellular space"/>
    <property type="evidence" value="ECO:0007669"/>
    <property type="project" value="UniProtKB-KW"/>
</dbReference>
<evidence type="ECO:0000256" key="3">
    <source>
        <dbReference type="ARBA" id="ARBA00022514"/>
    </source>
</evidence>
<keyword evidence="8" id="KW-1133">Transmembrane helix</keyword>
<comment type="similarity">
    <text evidence="2">Belongs to the tumor necrosis factor family.</text>
</comment>
<evidence type="ECO:0000256" key="5">
    <source>
        <dbReference type="ARBA" id="ARBA00023157"/>
    </source>
</evidence>
<keyword evidence="5" id="KW-1015">Disulfide bond</keyword>
<evidence type="ECO:0000256" key="7">
    <source>
        <dbReference type="SAM" id="MobiDB-lite"/>
    </source>
</evidence>
<dbReference type="Gene3D" id="2.60.120.40">
    <property type="match status" value="1"/>
</dbReference>
<comment type="subcellular location">
    <subcellularLocation>
        <location evidence="1">Secreted</location>
    </subcellularLocation>
</comment>
<keyword evidence="6" id="KW-0325">Glycoprotein</keyword>
<dbReference type="RefSeq" id="XP_019641460.1">
    <property type="nucleotide sequence ID" value="XM_019785901.1"/>
</dbReference>
<dbReference type="InterPro" id="IPR006052">
    <property type="entry name" value="TNF_dom"/>
</dbReference>
<evidence type="ECO:0000256" key="8">
    <source>
        <dbReference type="SAM" id="Phobius"/>
    </source>
</evidence>
<reference evidence="11 12" key="1">
    <citation type="submission" date="2025-04" db="UniProtKB">
        <authorList>
            <consortium name="RefSeq"/>
        </authorList>
    </citation>
    <scope>IDENTIFICATION</scope>
    <source>
        <tissue evidence="11 12">Gonad</tissue>
    </source>
</reference>
<feature type="region of interest" description="Disordered" evidence="7">
    <location>
        <begin position="69"/>
        <end position="131"/>
    </location>
</feature>
<dbReference type="RefSeq" id="XP_019641440.1">
    <property type="nucleotide sequence ID" value="XM_019785881.1"/>
</dbReference>
<evidence type="ECO:0000259" key="9">
    <source>
        <dbReference type="Pfam" id="PF00229"/>
    </source>
</evidence>
<sequence length="331" mass="37121">MACTTVYERGEKACSRAHGTAISRWQLACVCLSVVAITLSLFTLFWVQKIVQDLDHRCGCEVRRRAEEGHSAPVTSLSGPSGLQDVETPDTDPDTIQLARWKADEEEDEEKFGQSRNKRSKGKRDRQRKRCSQVTKCMRNDTDTYGFFDALTEIRELRQNFTRDVKKMLTRSYVHHTHPDDVAEWPGDRRNVSERETVLSVKVASRDVAERSGDEETTTIQGSGVYLVYGQLTYDEQQIVESKSYNGLSILVISDDQNRNPPKFLTCWQKYPGPGTNAPTSCFTAGVVPLQDGMMINLTATVSGRIFIDREKTFLGAVNLGELPPEPSDGG</sequence>
<dbReference type="GO" id="GO:0005164">
    <property type="term" value="F:tumor necrosis factor receptor binding"/>
    <property type="evidence" value="ECO:0007669"/>
    <property type="project" value="InterPro"/>
</dbReference>
<name>A0A6P4ZJM8_BRABE</name>
<feature type="domain" description="THD" evidence="9">
    <location>
        <begin position="218"/>
        <end position="319"/>
    </location>
</feature>
<evidence type="ECO:0000256" key="2">
    <source>
        <dbReference type="ARBA" id="ARBA00008670"/>
    </source>
</evidence>
<dbReference type="RefSeq" id="XP_019641449.1">
    <property type="nucleotide sequence ID" value="XM_019785890.1"/>
</dbReference>
<evidence type="ECO:0000313" key="12">
    <source>
        <dbReference type="RefSeq" id="XP_019641449.1"/>
    </source>
</evidence>
<keyword evidence="8" id="KW-0472">Membrane</keyword>
<dbReference type="GeneID" id="109482975"/>
<evidence type="ECO:0000313" key="10">
    <source>
        <dbReference type="Proteomes" id="UP000515135"/>
    </source>
</evidence>
<dbReference type="GO" id="GO:0006955">
    <property type="term" value="P:immune response"/>
    <property type="evidence" value="ECO:0007669"/>
    <property type="project" value="InterPro"/>
</dbReference>
<keyword evidence="4" id="KW-0964">Secreted</keyword>
<organism evidence="10 11">
    <name type="scientific">Branchiostoma belcheri</name>
    <name type="common">Amphioxus</name>
    <dbReference type="NCBI Taxonomy" id="7741"/>
    <lineage>
        <taxon>Eukaryota</taxon>
        <taxon>Metazoa</taxon>
        <taxon>Chordata</taxon>
        <taxon>Cephalochordata</taxon>
        <taxon>Leptocardii</taxon>
        <taxon>Amphioxiformes</taxon>
        <taxon>Branchiostomatidae</taxon>
        <taxon>Branchiostoma</taxon>
    </lineage>
</organism>
<dbReference type="KEGG" id="bbel:109482975"/>